<proteinExistence type="predicted"/>
<dbReference type="Proteomes" id="UP000887565">
    <property type="component" value="Unplaced"/>
</dbReference>
<dbReference type="WBParaSite" id="nRc.2.0.1.t00457-RA">
    <property type="protein sequence ID" value="nRc.2.0.1.t00457-RA"/>
    <property type="gene ID" value="nRc.2.0.1.g00457"/>
</dbReference>
<evidence type="ECO:0000313" key="3">
    <source>
        <dbReference type="WBParaSite" id="nRc.2.0.1.t00457-RA"/>
    </source>
</evidence>
<name>A0A915HEH8_ROMCU</name>
<sequence>MALQPTILITRRYQSSFIQRLLHANLIFFFAAAVCGRLYDVRHDVRETPVERIEPNAMP</sequence>
<dbReference type="AlphaFoldDB" id="A0A915HEH8"/>
<keyword evidence="1" id="KW-0812">Transmembrane</keyword>
<feature type="transmembrane region" description="Helical" evidence="1">
    <location>
        <begin position="21"/>
        <end position="39"/>
    </location>
</feature>
<protein>
    <submittedName>
        <fullName evidence="3">Uncharacterized protein</fullName>
    </submittedName>
</protein>
<organism evidence="2 3">
    <name type="scientific">Romanomermis culicivorax</name>
    <name type="common">Nematode worm</name>
    <dbReference type="NCBI Taxonomy" id="13658"/>
    <lineage>
        <taxon>Eukaryota</taxon>
        <taxon>Metazoa</taxon>
        <taxon>Ecdysozoa</taxon>
        <taxon>Nematoda</taxon>
        <taxon>Enoplea</taxon>
        <taxon>Dorylaimia</taxon>
        <taxon>Mermithida</taxon>
        <taxon>Mermithoidea</taxon>
        <taxon>Mermithidae</taxon>
        <taxon>Romanomermis</taxon>
    </lineage>
</organism>
<keyword evidence="2" id="KW-1185">Reference proteome</keyword>
<keyword evidence="1" id="KW-1133">Transmembrane helix</keyword>
<accession>A0A915HEH8</accession>
<evidence type="ECO:0000313" key="2">
    <source>
        <dbReference type="Proteomes" id="UP000887565"/>
    </source>
</evidence>
<keyword evidence="1" id="KW-0472">Membrane</keyword>
<reference evidence="3" key="1">
    <citation type="submission" date="2022-11" db="UniProtKB">
        <authorList>
            <consortium name="WormBaseParasite"/>
        </authorList>
    </citation>
    <scope>IDENTIFICATION</scope>
</reference>
<evidence type="ECO:0000256" key="1">
    <source>
        <dbReference type="SAM" id="Phobius"/>
    </source>
</evidence>